<name>A0A4W4G7E6_ELEEL</name>
<dbReference type="Proteomes" id="UP000314983">
    <property type="component" value="Chromosome 23"/>
</dbReference>
<dbReference type="GeneTree" id="ENSGT00950000182846"/>
<keyword evidence="3 10" id="KW-0732">Signal</keyword>
<dbReference type="GO" id="GO:0005634">
    <property type="term" value="C:nucleus"/>
    <property type="evidence" value="ECO:0007669"/>
    <property type="project" value="TreeGrafter"/>
</dbReference>
<dbReference type="Ensembl" id="ENSEEET00000034137.2">
    <property type="protein sequence ID" value="ENSEEEP00000033741.2"/>
    <property type="gene ID" value="ENSEEEG00000016051.2"/>
</dbReference>
<dbReference type="GO" id="GO:0060041">
    <property type="term" value="P:retina development in camera-type eye"/>
    <property type="evidence" value="ECO:0007669"/>
    <property type="project" value="Ensembl"/>
</dbReference>
<comment type="similarity">
    <text evidence="1 7">Belongs to the DNase I family.</text>
</comment>
<dbReference type="PANTHER" id="PTHR11371">
    <property type="entry name" value="DEOXYRIBONUCLEASE"/>
    <property type="match status" value="1"/>
</dbReference>
<dbReference type="Pfam" id="PF03372">
    <property type="entry name" value="Exo_endo_phos"/>
    <property type="match status" value="1"/>
</dbReference>
<dbReference type="GO" id="GO:0070306">
    <property type="term" value="P:lens fiber cell differentiation"/>
    <property type="evidence" value="ECO:0007669"/>
    <property type="project" value="Ensembl"/>
</dbReference>
<feature type="signal peptide" evidence="10">
    <location>
        <begin position="1"/>
        <end position="21"/>
    </location>
</feature>
<dbReference type="SMART" id="SM00476">
    <property type="entry name" value="DNaseIc"/>
    <property type="match status" value="1"/>
</dbReference>
<keyword evidence="6 9" id="KW-1015">Disulfide bond</keyword>
<evidence type="ECO:0000256" key="7">
    <source>
        <dbReference type="PIRNR" id="PIRNR000988"/>
    </source>
</evidence>
<dbReference type="STRING" id="8005.ENSEEEP00000033741"/>
<gene>
    <name evidence="12" type="primary">dnase1l1l</name>
</gene>
<evidence type="ECO:0000259" key="11">
    <source>
        <dbReference type="Pfam" id="PF03372"/>
    </source>
</evidence>
<evidence type="ECO:0000256" key="9">
    <source>
        <dbReference type="PIRSR" id="PIRSR000988-2"/>
    </source>
</evidence>
<dbReference type="PIRSF" id="PIRSF000988">
    <property type="entry name" value="DNase_I_euk"/>
    <property type="match status" value="1"/>
</dbReference>
<dbReference type="CDD" id="cd10282">
    <property type="entry name" value="DNase1"/>
    <property type="match status" value="1"/>
</dbReference>
<dbReference type="Gene3D" id="3.60.10.10">
    <property type="entry name" value="Endonuclease/exonuclease/phosphatase"/>
    <property type="match status" value="1"/>
</dbReference>
<evidence type="ECO:0000313" key="12">
    <source>
        <dbReference type="Ensembl" id="ENSEEEP00000033741.2"/>
    </source>
</evidence>
<dbReference type="GO" id="GO:0006308">
    <property type="term" value="P:DNA catabolic process"/>
    <property type="evidence" value="ECO:0007669"/>
    <property type="project" value="InterPro"/>
</dbReference>
<dbReference type="GeneID" id="113581116"/>
<dbReference type="AlphaFoldDB" id="A0A4W4G7E6"/>
<evidence type="ECO:0000256" key="8">
    <source>
        <dbReference type="PIRSR" id="PIRSR000988-1"/>
    </source>
</evidence>
<reference evidence="12" key="5">
    <citation type="submission" date="2025-09" db="UniProtKB">
        <authorList>
            <consortium name="Ensembl"/>
        </authorList>
    </citation>
    <scope>IDENTIFICATION</scope>
</reference>
<keyword evidence="4 7" id="KW-0255">Endonuclease</keyword>
<dbReference type="KEGG" id="eee:113581116"/>
<dbReference type="InterPro" id="IPR036691">
    <property type="entry name" value="Endo/exonu/phosph_ase_sf"/>
</dbReference>
<organism evidence="12 13">
    <name type="scientific">Electrophorus electricus</name>
    <name type="common">Electric eel</name>
    <name type="synonym">Gymnotus electricus</name>
    <dbReference type="NCBI Taxonomy" id="8005"/>
    <lineage>
        <taxon>Eukaryota</taxon>
        <taxon>Metazoa</taxon>
        <taxon>Chordata</taxon>
        <taxon>Craniata</taxon>
        <taxon>Vertebrata</taxon>
        <taxon>Euteleostomi</taxon>
        <taxon>Actinopterygii</taxon>
        <taxon>Neopterygii</taxon>
        <taxon>Teleostei</taxon>
        <taxon>Ostariophysi</taxon>
        <taxon>Gymnotiformes</taxon>
        <taxon>Gymnotoidei</taxon>
        <taxon>Gymnotidae</taxon>
        <taxon>Electrophorus</taxon>
    </lineage>
</organism>
<evidence type="ECO:0000313" key="13">
    <source>
        <dbReference type="Proteomes" id="UP000314983"/>
    </source>
</evidence>
<feature type="disulfide bond" description="Essential for enzymatic activity" evidence="9">
    <location>
        <begin position="195"/>
        <end position="232"/>
    </location>
</feature>
<dbReference type="GO" id="GO:0003677">
    <property type="term" value="F:DNA binding"/>
    <property type="evidence" value="ECO:0007669"/>
    <property type="project" value="TreeGrafter"/>
</dbReference>
<feature type="active site" evidence="8">
    <location>
        <position position="100"/>
    </location>
</feature>
<accession>A0A4W4G7E6</accession>
<sequence length="294" mass="34216">MRSPVLLMCCLGVFMIATSFSLKICAFNIKSFGEAKANNKNVMVILIKIISRCDLTLIQEVRDCKGEAIPALMMMLNRFDKSHMYAHLESKRLGKKTYKEQYVYIYRKDMLQVQEQFYYPDLSEKNETEVFSRPALIIRIHSPTTFVKNFAIIGHHTSPKHAMKEMEELFGVFQVVKKKWKIENVMLLGDLNADCGYVTIKGLKNLRLRNDPKFHWLITDEQDTTVRDTTHCAYDRIIVHGKELISGIVPESAQPFDFRKEFSLTQQEALDVSDHYPVEVDLKPSHHYFLRNEL</sequence>
<evidence type="ECO:0000256" key="1">
    <source>
        <dbReference type="ARBA" id="ARBA00007359"/>
    </source>
</evidence>
<dbReference type="CTD" id="436676"/>
<dbReference type="GO" id="GO:0004530">
    <property type="term" value="F:deoxyribonuclease I activity"/>
    <property type="evidence" value="ECO:0007669"/>
    <property type="project" value="TreeGrafter"/>
</dbReference>
<feature type="chain" id="PRO_5044292608" description="Deoxyribonuclease" evidence="10">
    <location>
        <begin position="22"/>
        <end position="294"/>
    </location>
</feature>
<dbReference type="OMA" id="KEHYQYP"/>
<keyword evidence="5 7" id="KW-0378">Hydrolase</keyword>
<evidence type="ECO:0000256" key="2">
    <source>
        <dbReference type="ARBA" id="ARBA00022722"/>
    </source>
</evidence>
<dbReference type="InterPro" id="IPR005135">
    <property type="entry name" value="Endo/exonuclease/phosphatase"/>
</dbReference>
<keyword evidence="2 7" id="KW-0540">Nuclease</keyword>
<dbReference type="InterPro" id="IPR016202">
    <property type="entry name" value="DNase_I"/>
</dbReference>
<dbReference type="SUPFAM" id="SSF56219">
    <property type="entry name" value="DNase I-like"/>
    <property type="match status" value="1"/>
</dbReference>
<reference evidence="13" key="1">
    <citation type="journal article" date="2014" name="Science">
        <title>Nonhuman genetics. Genomic basis for the convergent evolution of electric organs.</title>
        <authorList>
            <person name="Gallant J.R."/>
            <person name="Traeger L.L."/>
            <person name="Volkening J.D."/>
            <person name="Moffett H."/>
            <person name="Chen P.H."/>
            <person name="Novina C.D."/>
            <person name="Phillips G.N.Jr."/>
            <person name="Anand R."/>
            <person name="Wells G.B."/>
            <person name="Pinch M."/>
            <person name="Guth R."/>
            <person name="Unguez G.A."/>
            <person name="Albert J.S."/>
            <person name="Zakon H.H."/>
            <person name="Samanta M.P."/>
            <person name="Sussman M.R."/>
        </authorList>
    </citation>
    <scope>NUCLEOTIDE SEQUENCE [LARGE SCALE GENOMIC DNA]</scope>
</reference>
<dbReference type="PRINTS" id="PR00130">
    <property type="entry name" value="DNASEI"/>
</dbReference>
<evidence type="ECO:0000256" key="3">
    <source>
        <dbReference type="ARBA" id="ARBA00022729"/>
    </source>
</evidence>
<feature type="active site" evidence="8">
    <location>
        <position position="156"/>
    </location>
</feature>
<reference evidence="12" key="3">
    <citation type="submission" date="2020-05" db="EMBL/GenBank/DDBJ databases">
        <title>Electrophorus electricus (electric eel) genome, fEleEle1, primary haplotype.</title>
        <authorList>
            <person name="Myers G."/>
            <person name="Meyer A."/>
            <person name="Fedrigo O."/>
            <person name="Formenti G."/>
            <person name="Rhie A."/>
            <person name="Tracey A."/>
            <person name="Sims Y."/>
            <person name="Jarvis E.D."/>
        </authorList>
    </citation>
    <scope>NUCLEOTIDE SEQUENCE [LARGE SCALE GENOMIC DNA]</scope>
</reference>
<reference evidence="12" key="4">
    <citation type="submission" date="2025-08" db="UniProtKB">
        <authorList>
            <consortium name="Ensembl"/>
        </authorList>
    </citation>
    <scope>IDENTIFICATION</scope>
</reference>
<reference evidence="13" key="2">
    <citation type="journal article" date="2017" name="Sci. Adv.">
        <title>A tail of two voltages: Proteomic comparison of the three electric organs of the electric eel.</title>
        <authorList>
            <person name="Traeger L.L."/>
            <person name="Sabat G."/>
            <person name="Barrett-Wilt G.A."/>
            <person name="Wells G.B."/>
            <person name="Sussman M.R."/>
        </authorList>
    </citation>
    <scope>NUCLEOTIDE SEQUENCE [LARGE SCALE GENOMIC DNA]</scope>
</reference>
<feature type="domain" description="Endonuclease/exonuclease/phosphatase" evidence="11">
    <location>
        <begin position="26"/>
        <end position="275"/>
    </location>
</feature>
<evidence type="ECO:0000256" key="10">
    <source>
        <dbReference type="SAM" id="SignalP"/>
    </source>
</evidence>
<evidence type="ECO:0000256" key="5">
    <source>
        <dbReference type="ARBA" id="ARBA00022801"/>
    </source>
</evidence>
<protein>
    <recommendedName>
        <fullName evidence="7">Deoxyribonuclease</fullName>
    </recommendedName>
</protein>
<evidence type="ECO:0000256" key="6">
    <source>
        <dbReference type="ARBA" id="ARBA00023157"/>
    </source>
</evidence>
<evidence type="ECO:0000256" key="4">
    <source>
        <dbReference type="ARBA" id="ARBA00022759"/>
    </source>
</evidence>
<dbReference type="PANTHER" id="PTHR11371:SF11">
    <property type="entry name" value="DEOXYRIBONUCLEASE"/>
    <property type="match status" value="1"/>
</dbReference>
<keyword evidence="13" id="KW-1185">Reference proteome</keyword>
<dbReference type="FunFam" id="3.60.10.10:FF:000007">
    <property type="entry name" value="Deoxyribonuclease"/>
    <property type="match status" value="1"/>
</dbReference>
<dbReference type="RefSeq" id="XP_026871853.2">
    <property type="nucleotide sequence ID" value="XM_027016052.2"/>
</dbReference>
<proteinExistence type="inferred from homology"/>